<evidence type="ECO:0000256" key="2">
    <source>
        <dbReference type="ARBA" id="ARBA00022448"/>
    </source>
</evidence>
<dbReference type="InterPro" id="IPR038770">
    <property type="entry name" value="Na+/solute_symporter_sf"/>
</dbReference>
<dbReference type="NCBIfam" id="NF003716">
    <property type="entry name" value="PRK05326.1-3"/>
    <property type="match status" value="1"/>
</dbReference>
<feature type="transmembrane region" description="Helical" evidence="9">
    <location>
        <begin position="87"/>
        <end position="109"/>
    </location>
</feature>
<keyword evidence="4" id="KW-1003">Cell membrane</keyword>
<evidence type="ECO:0000256" key="9">
    <source>
        <dbReference type="SAM" id="Phobius"/>
    </source>
</evidence>
<gene>
    <name evidence="11" type="ORF">ACFOKA_13300</name>
</gene>
<accession>A0ABV7D7M6</accession>
<evidence type="ECO:0000256" key="8">
    <source>
        <dbReference type="ARBA" id="ARBA00023136"/>
    </source>
</evidence>
<feature type="transmembrane region" description="Helical" evidence="9">
    <location>
        <begin position="226"/>
        <end position="253"/>
    </location>
</feature>
<feature type="transmembrane region" description="Helical" evidence="9">
    <location>
        <begin position="366"/>
        <end position="389"/>
    </location>
</feature>
<dbReference type="PANTHER" id="PTHR32507">
    <property type="entry name" value="NA(+)/H(+) ANTIPORTER 1"/>
    <property type="match status" value="1"/>
</dbReference>
<feature type="transmembrane region" description="Helical" evidence="9">
    <location>
        <begin position="55"/>
        <end position="75"/>
    </location>
</feature>
<dbReference type="Gene3D" id="1.20.1530.20">
    <property type="match status" value="1"/>
</dbReference>
<comment type="caution">
    <text evidence="11">The sequence shown here is derived from an EMBL/GenBank/DDBJ whole genome shotgun (WGS) entry which is preliminary data.</text>
</comment>
<dbReference type="RefSeq" id="WP_194213479.1">
    <property type="nucleotide sequence ID" value="NZ_CP061205.1"/>
</dbReference>
<evidence type="ECO:0000256" key="7">
    <source>
        <dbReference type="ARBA" id="ARBA00023065"/>
    </source>
</evidence>
<dbReference type="InterPro" id="IPR006153">
    <property type="entry name" value="Cation/H_exchanger_TM"/>
</dbReference>
<name>A0ABV7D7M6_9PROT</name>
<feature type="transmembrane region" description="Helical" evidence="9">
    <location>
        <begin position="157"/>
        <end position="175"/>
    </location>
</feature>
<feature type="domain" description="Cation/H+ exchanger transmembrane" evidence="10">
    <location>
        <begin position="14"/>
        <end position="383"/>
    </location>
</feature>
<dbReference type="Proteomes" id="UP001595444">
    <property type="component" value="Unassembled WGS sequence"/>
</dbReference>
<dbReference type="Pfam" id="PF00999">
    <property type="entry name" value="Na_H_Exchanger"/>
    <property type="match status" value="1"/>
</dbReference>
<organism evidence="11 12">
    <name type="scientific">Kordiimonas pumila</name>
    <dbReference type="NCBI Taxonomy" id="2161677"/>
    <lineage>
        <taxon>Bacteria</taxon>
        <taxon>Pseudomonadati</taxon>
        <taxon>Pseudomonadota</taxon>
        <taxon>Alphaproteobacteria</taxon>
        <taxon>Kordiimonadales</taxon>
        <taxon>Kordiimonadaceae</taxon>
        <taxon>Kordiimonas</taxon>
    </lineage>
</organism>
<evidence type="ECO:0000256" key="4">
    <source>
        <dbReference type="ARBA" id="ARBA00022475"/>
    </source>
</evidence>
<feature type="transmembrane region" description="Helical" evidence="9">
    <location>
        <begin position="333"/>
        <end position="354"/>
    </location>
</feature>
<keyword evidence="7" id="KW-0406">Ion transport</keyword>
<dbReference type="EMBL" id="JBHRSL010000010">
    <property type="protein sequence ID" value="MFC3052885.1"/>
    <property type="molecule type" value="Genomic_DNA"/>
</dbReference>
<feature type="transmembrane region" description="Helical" evidence="9">
    <location>
        <begin position="298"/>
        <end position="327"/>
    </location>
</feature>
<feature type="transmembrane region" description="Helical" evidence="9">
    <location>
        <begin position="115"/>
        <end position="136"/>
    </location>
</feature>
<protein>
    <submittedName>
        <fullName evidence="11">Potassium/proton antiporter</fullName>
    </submittedName>
</protein>
<feature type="transmembrane region" description="Helical" evidence="9">
    <location>
        <begin position="273"/>
        <end position="291"/>
    </location>
</feature>
<dbReference type="NCBIfam" id="NF003715">
    <property type="entry name" value="PRK05326.1-2"/>
    <property type="match status" value="1"/>
</dbReference>
<evidence type="ECO:0000256" key="6">
    <source>
        <dbReference type="ARBA" id="ARBA00022989"/>
    </source>
</evidence>
<evidence type="ECO:0000313" key="12">
    <source>
        <dbReference type="Proteomes" id="UP001595444"/>
    </source>
</evidence>
<evidence type="ECO:0000256" key="5">
    <source>
        <dbReference type="ARBA" id="ARBA00022692"/>
    </source>
</evidence>
<keyword evidence="3" id="KW-0050">Antiport</keyword>
<dbReference type="PANTHER" id="PTHR32507:SF7">
    <property type="entry name" value="K(+)_H(+) ANTIPORTER NHAP2"/>
    <property type="match status" value="1"/>
</dbReference>
<sequence>MESLLLFTSGIAVISILMVPVSAKVRAPILLLFLGLGVFLGEDGPGQIYFDSFDLVYSLGSVCLAIILLFGGLDIKLAELKTAVRPAGVLATVGVVLTAAIVGVLYALIFDAPLVEGLLLGAVVGSTDAAATFMLLSQSGVKLQGRLKETLFIESGLNDPIAIFLTVTFVGLVDADLPLSWDAIIASVPLFFQQIGLGAVGGVLGGVAVSRISSKVQLPRGLNSPFFLVAGLFTYALVALVGGSGFLAIYLYGVVVANYSEKAHEGLIHFHEGLAWLAQIAMFVMLGLLVTPSALPEVLLVGIVMAAVLMFLARPLAVMACLAPFGFSTKEQLYVGWVGLRGAVPIFLAIIPVISPGPLTPQFFNIVFIIVVASLVLQGWTVSGAAHIFGVTEKDTPKE</sequence>
<reference evidence="12" key="1">
    <citation type="journal article" date="2019" name="Int. J. Syst. Evol. Microbiol.">
        <title>The Global Catalogue of Microorganisms (GCM) 10K type strain sequencing project: providing services to taxonomists for standard genome sequencing and annotation.</title>
        <authorList>
            <consortium name="The Broad Institute Genomics Platform"/>
            <consortium name="The Broad Institute Genome Sequencing Center for Infectious Disease"/>
            <person name="Wu L."/>
            <person name="Ma J."/>
        </authorList>
    </citation>
    <scope>NUCLEOTIDE SEQUENCE [LARGE SCALE GENOMIC DNA]</scope>
    <source>
        <strain evidence="12">KCTC 62164</strain>
    </source>
</reference>
<keyword evidence="12" id="KW-1185">Reference proteome</keyword>
<keyword evidence="8 9" id="KW-0472">Membrane</keyword>
<comment type="subcellular location">
    <subcellularLocation>
        <location evidence="1">Cell membrane</location>
        <topology evidence="1">Multi-pass membrane protein</topology>
    </subcellularLocation>
</comment>
<evidence type="ECO:0000256" key="3">
    <source>
        <dbReference type="ARBA" id="ARBA00022449"/>
    </source>
</evidence>
<evidence type="ECO:0000313" key="11">
    <source>
        <dbReference type="EMBL" id="MFC3052885.1"/>
    </source>
</evidence>
<keyword evidence="6 9" id="KW-1133">Transmembrane helix</keyword>
<keyword evidence="2" id="KW-0813">Transport</keyword>
<keyword evidence="5 9" id="KW-0812">Transmembrane</keyword>
<proteinExistence type="predicted"/>
<evidence type="ECO:0000256" key="1">
    <source>
        <dbReference type="ARBA" id="ARBA00004651"/>
    </source>
</evidence>
<evidence type="ECO:0000259" key="10">
    <source>
        <dbReference type="Pfam" id="PF00999"/>
    </source>
</evidence>